<dbReference type="AlphaFoldDB" id="R4YSP1"/>
<sequence>MSIPEKILFVDDEPDILSSFKRQFRKKAHISTATSGQEALALIDSEDEFAVIVSDMRMPSMDGAEFLEKAKRKSPNSIRILLTGQTDLNSAIAAINKGQIFSFLSKPCPPEVLQDTLKSAIRQYRLINSEKDLLQNTVKGSIELLSELLAMVKPNVFSNFNRIKKYIRHMALELGEVDTWDFEVACMLYSLGYLTLPEELIEKALNPNSELTSHEKLVLQDIPLISSKLINHIPRLESIAEMVRLSDKVNHLIHKDAGAIEGRILLGADMLKIALHFDHLLESGHNHKSAIDLLRKDEDVNQELVEKLSSIQIGHEDNMITVNVDNLLPGMVLQEAMITDNNSTLLAKGTELTEALLVRIKLYTKNQKISRPIQIIASD</sequence>
<dbReference type="EMBL" id="FO203512">
    <property type="protein sequence ID" value="CCK76348.1"/>
    <property type="molecule type" value="Genomic_DNA"/>
</dbReference>
<proteinExistence type="predicted"/>
<dbReference type="InterPro" id="IPR050595">
    <property type="entry name" value="Bact_response_regulator"/>
</dbReference>
<evidence type="ECO:0000259" key="3">
    <source>
        <dbReference type="PROSITE" id="PS50110"/>
    </source>
</evidence>
<dbReference type="Proteomes" id="UP000032749">
    <property type="component" value="Chromosome"/>
</dbReference>
<feature type="modified residue" description="4-aspartylphosphate" evidence="2">
    <location>
        <position position="55"/>
    </location>
</feature>
<dbReference type="PANTHER" id="PTHR44591">
    <property type="entry name" value="STRESS RESPONSE REGULATOR PROTEIN 1"/>
    <property type="match status" value="1"/>
</dbReference>
<dbReference type="SMART" id="SM00448">
    <property type="entry name" value="REC"/>
    <property type="match status" value="1"/>
</dbReference>
<evidence type="ECO:0000313" key="4">
    <source>
        <dbReference type="EMBL" id="CCK76348.1"/>
    </source>
</evidence>
<name>R4YSP1_OLEAN</name>
<dbReference type="Pfam" id="PF00072">
    <property type="entry name" value="Response_reg"/>
    <property type="match status" value="1"/>
</dbReference>
<dbReference type="Gene3D" id="1.10.3210.10">
    <property type="entry name" value="Hypothetical protein af1432"/>
    <property type="match status" value="1"/>
</dbReference>
<gene>
    <name evidence="4" type="ORF">OLEAN_C21720</name>
</gene>
<dbReference type="Gene3D" id="3.40.50.2300">
    <property type="match status" value="1"/>
</dbReference>
<dbReference type="CDD" id="cd17569">
    <property type="entry name" value="REC_HupR-like"/>
    <property type="match status" value="1"/>
</dbReference>
<reference evidence="4 5" key="1">
    <citation type="journal article" date="2013" name="Nat. Commun.">
        <title>Genome sequence and functional genomic analysis of the oil-degrading bacterium Oleispira antarctica.</title>
        <authorList>
            <person name="Kube M."/>
            <person name="Chernikova T.N."/>
            <person name="Al-Ramahi Y."/>
            <person name="Beloqui A."/>
            <person name="Lopez-Cortez N."/>
            <person name="Guazzaroni M.E."/>
            <person name="Heipieper H.J."/>
            <person name="Klages S."/>
            <person name="Kotsyurbenko O.R."/>
            <person name="Langer I."/>
            <person name="Nechitaylo T.Y."/>
            <person name="Lunsdorf H."/>
            <person name="Fernandez M."/>
            <person name="Juarez S."/>
            <person name="Ciordia S."/>
            <person name="Singer A."/>
            <person name="Kagan O."/>
            <person name="Egorova O."/>
            <person name="Petit P.A."/>
            <person name="Stogios P."/>
            <person name="Kim Y."/>
            <person name="Tchigvintsev A."/>
            <person name="Flick R."/>
            <person name="Denaro R."/>
            <person name="Genovese M."/>
            <person name="Albar J.P."/>
            <person name="Reva O.N."/>
            <person name="Martinez-Gomariz M."/>
            <person name="Tran H."/>
            <person name="Ferrer M."/>
            <person name="Savchenko A."/>
            <person name="Yakunin A.F."/>
            <person name="Yakimov M.M."/>
            <person name="Golyshina O.V."/>
            <person name="Reinhardt R."/>
            <person name="Golyshin P.N."/>
        </authorList>
    </citation>
    <scope>NUCLEOTIDE SEQUENCE [LARGE SCALE GENOMIC DNA]</scope>
</reference>
<evidence type="ECO:0000256" key="2">
    <source>
        <dbReference type="PROSITE-ProRule" id="PRU00169"/>
    </source>
</evidence>
<dbReference type="HOGENOM" id="CLU_000445_92_10_6"/>
<dbReference type="STRING" id="698738.OLEAN_C21720"/>
<accession>R4YSP1</accession>
<keyword evidence="5" id="KW-1185">Reference proteome</keyword>
<evidence type="ECO:0000256" key="1">
    <source>
        <dbReference type="ARBA" id="ARBA00022553"/>
    </source>
</evidence>
<dbReference type="SUPFAM" id="SSF52172">
    <property type="entry name" value="CheY-like"/>
    <property type="match status" value="1"/>
</dbReference>
<keyword evidence="1 2" id="KW-0597">Phosphoprotein</keyword>
<dbReference type="KEGG" id="oai:OLEAN_C21720"/>
<feature type="domain" description="Response regulatory" evidence="3">
    <location>
        <begin position="6"/>
        <end position="121"/>
    </location>
</feature>
<evidence type="ECO:0000313" key="5">
    <source>
        <dbReference type="Proteomes" id="UP000032749"/>
    </source>
</evidence>
<protein>
    <submittedName>
        <fullName evidence="4">Transcriptional regulator, CheY-like</fullName>
    </submittedName>
</protein>
<organism evidence="4 5">
    <name type="scientific">Oleispira antarctica RB-8</name>
    <dbReference type="NCBI Taxonomy" id="698738"/>
    <lineage>
        <taxon>Bacteria</taxon>
        <taxon>Pseudomonadati</taxon>
        <taxon>Pseudomonadota</taxon>
        <taxon>Gammaproteobacteria</taxon>
        <taxon>Oceanospirillales</taxon>
        <taxon>Oceanospirillaceae</taxon>
        <taxon>Oleispira</taxon>
    </lineage>
</organism>
<dbReference type="PROSITE" id="PS50110">
    <property type="entry name" value="RESPONSE_REGULATORY"/>
    <property type="match status" value="1"/>
</dbReference>
<dbReference type="InterPro" id="IPR011006">
    <property type="entry name" value="CheY-like_superfamily"/>
</dbReference>
<dbReference type="Pfam" id="PF13487">
    <property type="entry name" value="HD_5"/>
    <property type="match status" value="1"/>
</dbReference>
<dbReference type="InterPro" id="IPR001789">
    <property type="entry name" value="Sig_transdc_resp-reg_receiver"/>
</dbReference>
<dbReference type="PANTHER" id="PTHR44591:SF19">
    <property type="entry name" value="TWO-COMPONENT RESPONSE REGULATOR-RELATED"/>
    <property type="match status" value="1"/>
</dbReference>
<dbReference type="OrthoDB" id="9802066at2"/>
<dbReference type="GO" id="GO:0000160">
    <property type="term" value="P:phosphorelay signal transduction system"/>
    <property type="evidence" value="ECO:0007669"/>
    <property type="project" value="InterPro"/>
</dbReference>